<dbReference type="Proteomes" id="UP000216033">
    <property type="component" value="Unassembled WGS sequence"/>
</dbReference>
<evidence type="ECO:0000313" key="3">
    <source>
        <dbReference type="Proteomes" id="UP000216033"/>
    </source>
</evidence>
<name>A0A270B753_9PROT</name>
<dbReference type="AlphaFoldDB" id="A0A270B753"/>
<dbReference type="EMBL" id="NDFP01000019">
    <property type="protein sequence ID" value="PAL20610.1"/>
    <property type="molecule type" value="Genomic_DNA"/>
</dbReference>
<feature type="transmembrane region" description="Helical" evidence="1">
    <location>
        <begin position="31"/>
        <end position="53"/>
    </location>
</feature>
<organism evidence="2 3">
    <name type="scientific">Acetobacter syzygii</name>
    <dbReference type="NCBI Taxonomy" id="146476"/>
    <lineage>
        <taxon>Bacteria</taxon>
        <taxon>Pseudomonadati</taxon>
        <taxon>Pseudomonadota</taxon>
        <taxon>Alphaproteobacteria</taxon>
        <taxon>Acetobacterales</taxon>
        <taxon>Acetobacteraceae</taxon>
        <taxon>Acetobacter</taxon>
    </lineage>
</organism>
<reference evidence="2 3" key="1">
    <citation type="submission" date="2017-04" db="EMBL/GenBank/DDBJ databases">
        <title>Kefir bacterial isolates.</title>
        <authorList>
            <person name="Kim Y."/>
            <person name="Blasche S."/>
            <person name="Patil K.R."/>
        </authorList>
    </citation>
    <scope>NUCLEOTIDE SEQUENCE [LARGE SCALE GENOMIC DNA]</scope>
    <source>
        <strain evidence="2 3">KR-2</strain>
    </source>
</reference>
<keyword evidence="1" id="KW-0812">Transmembrane</keyword>
<keyword evidence="1" id="KW-0472">Membrane</keyword>
<evidence type="ECO:0000256" key="1">
    <source>
        <dbReference type="SAM" id="Phobius"/>
    </source>
</evidence>
<feature type="transmembrane region" description="Helical" evidence="1">
    <location>
        <begin position="65"/>
        <end position="87"/>
    </location>
</feature>
<sequence>MTQHPKHSHPLLRAILPPAQTRKHKEDRLKAVSSLTQSVALAIIGVGLVTPLFSNFGALNLRTALAALCVALLFEFISLVLLALIPYNTDKED</sequence>
<keyword evidence="1" id="KW-1133">Transmembrane helix</keyword>
<gene>
    <name evidence="2" type="ORF">B9K05_12740</name>
</gene>
<accession>A0A270B753</accession>
<evidence type="ECO:0000313" key="2">
    <source>
        <dbReference type="EMBL" id="PAL20610.1"/>
    </source>
</evidence>
<keyword evidence="3" id="KW-1185">Reference proteome</keyword>
<proteinExistence type="predicted"/>
<protein>
    <submittedName>
        <fullName evidence="2">Uncharacterized protein</fullName>
    </submittedName>
</protein>
<comment type="caution">
    <text evidence="2">The sequence shown here is derived from an EMBL/GenBank/DDBJ whole genome shotgun (WGS) entry which is preliminary data.</text>
</comment>